<proteinExistence type="inferred from homology"/>
<dbReference type="RefSeq" id="WP_308991716.1">
    <property type="nucleotide sequence ID" value="NZ_CP155618.1"/>
</dbReference>
<feature type="domain" description="UspA" evidence="2">
    <location>
        <begin position="69"/>
        <end position="137"/>
    </location>
</feature>
<evidence type="ECO:0000256" key="1">
    <source>
        <dbReference type="ARBA" id="ARBA00008791"/>
    </source>
</evidence>
<dbReference type="AlphaFoldDB" id="A0AAU7EK88"/>
<evidence type="ECO:0000313" key="3">
    <source>
        <dbReference type="EMBL" id="XBL15785.1"/>
    </source>
</evidence>
<dbReference type="InterPro" id="IPR006016">
    <property type="entry name" value="UspA"/>
</dbReference>
<dbReference type="Pfam" id="PF00582">
    <property type="entry name" value="Usp"/>
    <property type="match status" value="1"/>
</dbReference>
<reference evidence="3" key="1">
    <citation type="submission" date="2024-04" db="EMBL/GenBank/DDBJ databases">
        <title>Mariniflexile litorale, isolated from the shallow sediments of the Sea of Japan.</title>
        <authorList>
            <person name="Romanenko L."/>
            <person name="Isaeva M."/>
        </authorList>
    </citation>
    <scope>NUCLEOTIDE SEQUENCE [LARGE SCALE GENOMIC DNA]</scope>
    <source>
        <strain evidence="3">KMM 9835</strain>
    </source>
</reference>
<dbReference type="PANTHER" id="PTHR46268:SF6">
    <property type="entry name" value="UNIVERSAL STRESS PROTEIN UP12"/>
    <property type="match status" value="1"/>
</dbReference>
<dbReference type="Gene3D" id="3.40.50.12370">
    <property type="match status" value="1"/>
</dbReference>
<dbReference type="PANTHER" id="PTHR46268">
    <property type="entry name" value="STRESS RESPONSE PROTEIN NHAX"/>
    <property type="match status" value="1"/>
</dbReference>
<evidence type="ECO:0000259" key="2">
    <source>
        <dbReference type="Pfam" id="PF00582"/>
    </source>
</evidence>
<organism evidence="3 4">
    <name type="scientific">Mariniflexile litorale</name>
    <dbReference type="NCBI Taxonomy" id="3045158"/>
    <lineage>
        <taxon>Bacteria</taxon>
        <taxon>Pseudomonadati</taxon>
        <taxon>Bacteroidota</taxon>
        <taxon>Flavobacteriia</taxon>
        <taxon>Flavobacteriales</taxon>
        <taxon>Flavobacteriaceae</taxon>
        <taxon>Mariniflexile</taxon>
    </lineage>
</organism>
<gene>
    <name evidence="3" type="ORF">QLS71_007150</name>
</gene>
<protein>
    <submittedName>
        <fullName evidence="3">Universal stress protein</fullName>
    </submittedName>
</protein>
<dbReference type="EMBL" id="CP155618">
    <property type="protein sequence ID" value="XBL15785.1"/>
    <property type="molecule type" value="Genomic_DNA"/>
</dbReference>
<comment type="similarity">
    <text evidence="1">Belongs to the universal stress protein A family.</text>
</comment>
<dbReference type="SUPFAM" id="SSF52402">
    <property type="entry name" value="Adenine nucleotide alpha hydrolases-like"/>
    <property type="match status" value="1"/>
</dbReference>
<keyword evidence="4" id="KW-1185">Reference proteome</keyword>
<evidence type="ECO:0000313" key="4">
    <source>
        <dbReference type="Proteomes" id="UP001224325"/>
    </source>
</evidence>
<name>A0AAU7EK88_9FLAO</name>
<dbReference type="Proteomes" id="UP001224325">
    <property type="component" value="Chromosome"/>
</dbReference>
<dbReference type="CDD" id="cd00293">
    <property type="entry name" value="USP-like"/>
    <property type="match status" value="1"/>
</dbReference>
<accession>A0AAU7EK88</accession>
<dbReference type="KEGG" id="mlil:QLS71_007150"/>
<sequence>MLSFKSKKINYKGVSLKLFKSIGIGVAFSPNLKANLFEAARLSLFLDSKLFLIHVGNPSEDKIKALKIILAPFKKDQLDFEVVFKTGNPVDVILNATETHNIDLLILGAVQRERFFKYYVGSIARKITRKAKCSILLLIKPSVERVRCQHIVVNGLKDPKTEQTIASAFYVAKKLQAEKITVVEEIKQEQIKIKVDDDISLRRANIVKERITLRENSRIKDIIKDIPKEYTEKIVIKTQPIFGKQGYSIGHYAQISRADLLVMNAPSKMTFWDRLFPHDIEHILTELPTDVLILQ</sequence>